<accession>A0A366FE26</accession>
<keyword evidence="4" id="KW-1185">Reference proteome</keyword>
<keyword evidence="2" id="KW-0812">Transmembrane</keyword>
<dbReference type="GO" id="GO:0005886">
    <property type="term" value="C:plasma membrane"/>
    <property type="evidence" value="ECO:0007669"/>
    <property type="project" value="TreeGrafter"/>
</dbReference>
<dbReference type="PANTHER" id="PTHR30441">
    <property type="entry name" value="DUF748 DOMAIN-CONTAINING PROTEIN"/>
    <property type="match status" value="1"/>
</dbReference>
<evidence type="ECO:0000256" key="1">
    <source>
        <dbReference type="SAM" id="MobiDB-lite"/>
    </source>
</evidence>
<dbReference type="InterPro" id="IPR052894">
    <property type="entry name" value="AsmA-related"/>
</dbReference>
<feature type="region of interest" description="Disordered" evidence="1">
    <location>
        <begin position="1108"/>
        <end position="1127"/>
    </location>
</feature>
<dbReference type="EMBL" id="QNRK01000013">
    <property type="protein sequence ID" value="RBP12908.1"/>
    <property type="molecule type" value="Genomic_DNA"/>
</dbReference>
<sequence>MRRMTDSAGGARLPPCGRTSVRLRRVRHVVIHVLEAMVVVALAAVALVAYRLSSGPITVEWLRDSIATSLQERVGNRYSVELGPTYVMHDSWGLGLGFHNLRLKDREGRTVVSAPSGQIGVDPFVAFLGEVRVRRLELDDLGLRLRVDPAGALSFAAAADEQAATIALPTGGSGLESLNVAALVRAGADAMAGASQALDRLTLANARFEIDNEATGRKVIYRDFNLVFDRGTDEGRARIAATGPNGRWTMEARAATGDRPELSLEARDISLADLETFDKKQPPVFAEGPVTFRLESRLAGDGTLDVLTGRFTLGAGTVRLNNPDAAPFLIDEASGAVAWRRDRKRLEIENFAVLAGETHVAASGFVAPPAEPGAPWLARLEAKNARFGPERRGEKAVRLDSIVAQMRFLPLEQRFLVDNVTAKGPTFDGALAAEVVPDGQGVRLKLRLDLRPSVTQDAIRLWPQFINPDVRDWASHNMHGGQIQGVMVADWSAADLDAMDHKRAVAPDSVHGSFSTRNVGLDLMPGLPTMLSGSGSGSFTGHEFKVAADSATMDLTPARRIVADGLAFEIPDTTPRPIVDAVARAHLAGTADSLADLLTREPLRKQAGLAIDPALVKGQAQGDLRLDLKLGKTARPEDSQFHALGSLTDLTLDKFVGPEKLDQGALSFAADRTSLILSGDGQVFGSPAHLDASRAPGDDGSAIVTATLDQAARVKRGLNLGWLTGPLPITLRAPLSRASAEVDIDLTPAGIDNPIPGVSKPAGKPGKASFQIKPSAEGAAVSNLAVDFGSASLRGSADVAVDGAIQSARFTQARLSPGDNLQAEVVNGAGAIRATVRGSTLDARPLIKSITDQGSTSQPDGKDFDLDMKVANVTGANRQAISGLDLIFSRRGGDDRLASLKGRIGQGTLAAGRGQDGVLRLTTSDAGALAKFVDLYARLEGGDLDLALETSGAASSGRATVTNFALRDEPAFRRLVSAAPSVPGQAVDPQVARFQKMTIAFARSPGQLDIKDAVIYNQNMGLTTEGTVNFARNSIDLTGTFIPAYSVNNLIGNIPLVGVLLGGGQNEGVFGITYRAQGSLSEPKLTVNPLSAIAPGILRKILGAVDGTGPRSAAPDDASKVTPSSRR</sequence>
<gene>
    <name evidence="3" type="ORF">DFR50_11397</name>
</gene>
<keyword evidence="2" id="KW-1133">Transmembrane helix</keyword>
<organism evidence="3 4">
    <name type="scientific">Roseiarcus fermentans</name>
    <dbReference type="NCBI Taxonomy" id="1473586"/>
    <lineage>
        <taxon>Bacteria</taxon>
        <taxon>Pseudomonadati</taxon>
        <taxon>Pseudomonadota</taxon>
        <taxon>Alphaproteobacteria</taxon>
        <taxon>Hyphomicrobiales</taxon>
        <taxon>Roseiarcaceae</taxon>
        <taxon>Roseiarcus</taxon>
    </lineage>
</organism>
<keyword evidence="2" id="KW-0472">Membrane</keyword>
<protein>
    <submittedName>
        <fullName evidence="3">Uncharacterized protein DUF3971</fullName>
    </submittedName>
</protein>
<evidence type="ECO:0000313" key="4">
    <source>
        <dbReference type="Proteomes" id="UP000253529"/>
    </source>
</evidence>
<proteinExistence type="predicted"/>
<comment type="caution">
    <text evidence="3">The sequence shown here is derived from an EMBL/GenBank/DDBJ whole genome shotgun (WGS) entry which is preliminary data.</text>
</comment>
<dbReference type="Proteomes" id="UP000253529">
    <property type="component" value="Unassembled WGS sequence"/>
</dbReference>
<evidence type="ECO:0000256" key="2">
    <source>
        <dbReference type="SAM" id="Phobius"/>
    </source>
</evidence>
<dbReference type="PANTHER" id="PTHR30441:SF8">
    <property type="entry name" value="DUF748 DOMAIN-CONTAINING PROTEIN"/>
    <property type="match status" value="1"/>
</dbReference>
<dbReference type="OrthoDB" id="7161641at2"/>
<evidence type="ECO:0000313" key="3">
    <source>
        <dbReference type="EMBL" id="RBP12908.1"/>
    </source>
</evidence>
<feature type="transmembrane region" description="Helical" evidence="2">
    <location>
        <begin position="29"/>
        <end position="50"/>
    </location>
</feature>
<reference evidence="3 4" key="1">
    <citation type="submission" date="2018-06" db="EMBL/GenBank/DDBJ databases">
        <title>Genomic Encyclopedia of Type Strains, Phase IV (KMG-IV): sequencing the most valuable type-strain genomes for metagenomic binning, comparative biology and taxonomic classification.</title>
        <authorList>
            <person name="Goeker M."/>
        </authorList>
    </citation>
    <scope>NUCLEOTIDE SEQUENCE [LARGE SCALE GENOMIC DNA]</scope>
    <source>
        <strain evidence="3 4">DSM 24875</strain>
    </source>
</reference>
<name>A0A366FE26_9HYPH</name>
<dbReference type="GO" id="GO:0090313">
    <property type="term" value="P:regulation of protein targeting to membrane"/>
    <property type="evidence" value="ECO:0007669"/>
    <property type="project" value="TreeGrafter"/>
</dbReference>
<dbReference type="AlphaFoldDB" id="A0A366FE26"/>